<sequence length="345" mass="39740">MKIVTFFNNKGGVGKTTTVVNLASYLSMYYEKKVLLIDLDPQSNSTQLIVHEKNWLDYYGKDPIHKTIYNYFENMDEGAPTLENQGIPLLASQNNYKIDLIPGHPKLAMIDDLMSKSWNGTLGQDKGELRKLNWLNQMKPWLNDYDFVFIDVGPSLGALNRSILLNTDYFFAPMGSDIFSLLGVENIATWMKRWMELYTDALKNIQKSDSDYDFTSFSKKYSINDNVTLSSRFIGYSIQQYSKRKFADKERPVQAYEKVIKDMHSVILRYLGGFMPEGMKEEQIKLGDIPYVYSIVPLSQTSNTPIFELNYKSGVRGNQTSSVTEYKRYIQVIAENFLKNTDDTK</sequence>
<keyword evidence="2" id="KW-0347">Helicase</keyword>
<dbReference type="SUPFAM" id="SSF52540">
    <property type="entry name" value="P-loop containing nucleoside triphosphate hydrolases"/>
    <property type="match status" value="1"/>
</dbReference>
<keyword evidence="2" id="KW-0378">Hydrolase</keyword>
<accession>A0A098BAJ3</accession>
<dbReference type="PANTHER" id="PTHR13696">
    <property type="entry name" value="P-LOOP CONTAINING NUCLEOSIDE TRIPHOSPHATE HYDROLASE"/>
    <property type="match status" value="1"/>
</dbReference>
<dbReference type="AlphaFoldDB" id="A0A098BAJ3"/>
<dbReference type="GO" id="GO:0004386">
    <property type="term" value="F:helicase activity"/>
    <property type="evidence" value="ECO:0007669"/>
    <property type="project" value="UniProtKB-KW"/>
</dbReference>
<evidence type="ECO:0000313" key="2">
    <source>
        <dbReference type="EMBL" id="CDX04896.1"/>
    </source>
</evidence>
<dbReference type="InterPro" id="IPR027417">
    <property type="entry name" value="P-loop_NTPase"/>
</dbReference>
<protein>
    <submittedName>
        <fullName evidence="2">DnaB domain protein helicase domain protein</fullName>
    </submittedName>
</protein>
<dbReference type="InterPro" id="IPR025669">
    <property type="entry name" value="AAA_dom"/>
</dbReference>
<keyword evidence="2" id="KW-0547">Nucleotide-binding</keyword>
<organism evidence="2">
    <name type="scientific">Desulfitobacterium hafniense</name>
    <name type="common">Desulfitobacterium frappieri</name>
    <dbReference type="NCBI Taxonomy" id="49338"/>
    <lineage>
        <taxon>Bacteria</taxon>
        <taxon>Bacillati</taxon>
        <taxon>Bacillota</taxon>
        <taxon>Clostridia</taxon>
        <taxon>Eubacteriales</taxon>
        <taxon>Desulfitobacteriaceae</taxon>
        <taxon>Desulfitobacterium</taxon>
    </lineage>
</organism>
<dbReference type="RefSeq" id="WP_208926498.1">
    <property type="nucleotide sequence ID" value="NZ_LK996017.1"/>
</dbReference>
<feature type="domain" description="AAA" evidence="1">
    <location>
        <begin position="1"/>
        <end position="197"/>
    </location>
</feature>
<gene>
    <name evidence="2" type="ORF">DPCES_5010</name>
</gene>
<keyword evidence="2" id="KW-0067">ATP-binding</keyword>
<dbReference type="Pfam" id="PF13614">
    <property type="entry name" value="AAA_31"/>
    <property type="match status" value="1"/>
</dbReference>
<reference evidence="2" key="1">
    <citation type="submission" date="2014-07" db="EMBL/GenBank/DDBJ databases">
        <authorList>
            <person name="Hornung V.Bastian."/>
        </authorList>
    </citation>
    <scope>NUCLEOTIDE SEQUENCE</scope>
    <source>
        <strain evidence="2">PCE-S</strain>
    </source>
</reference>
<dbReference type="InterPro" id="IPR050678">
    <property type="entry name" value="DNA_Partitioning_ATPase"/>
</dbReference>
<dbReference type="EMBL" id="LK996017">
    <property type="protein sequence ID" value="CDX04896.1"/>
    <property type="molecule type" value="Genomic_DNA"/>
</dbReference>
<dbReference type="CDD" id="cd02042">
    <property type="entry name" value="ParAB_family"/>
    <property type="match status" value="1"/>
</dbReference>
<dbReference type="PATRIC" id="fig|49338.4.peg.5392"/>
<dbReference type="Gene3D" id="3.40.50.300">
    <property type="entry name" value="P-loop containing nucleotide triphosphate hydrolases"/>
    <property type="match status" value="1"/>
</dbReference>
<proteinExistence type="predicted"/>
<name>A0A098BAJ3_DESHA</name>
<evidence type="ECO:0000259" key="1">
    <source>
        <dbReference type="Pfam" id="PF13614"/>
    </source>
</evidence>
<dbReference type="PANTHER" id="PTHR13696:SF52">
    <property type="entry name" value="PARA FAMILY PROTEIN CT_582"/>
    <property type="match status" value="1"/>
</dbReference>